<accession>A0A239W0I5</accession>
<dbReference type="GO" id="GO:0008137">
    <property type="term" value="F:NADH dehydrogenase (ubiquinone) activity"/>
    <property type="evidence" value="ECO:0007669"/>
    <property type="project" value="InterPro"/>
</dbReference>
<gene>
    <name evidence="3" type="primary">nqo5</name>
    <name evidence="3" type="ORF">SAMEA4412665_00080</name>
</gene>
<evidence type="ECO:0000313" key="3">
    <source>
        <dbReference type="EMBL" id="SNV27862.1"/>
    </source>
</evidence>
<dbReference type="KEGG" id="cgrn:4412665_00080"/>
<dbReference type="Proteomes" id="UP000215332">
    <property type="component" value="Chromosome 1"/>
</dbReference>
<dbReference type="GO" id="GO:0016491">
    <property type="term" value="F:oxidoreductase activity"/>
    <property type="evidence" value="ECO:0007669"/>
    <property type="project" value="UniProtKB-KW"/>
</dbReference>
<dbReference type="EMBL" id="LT906441">
    <property type="protein sequence ID" value="SNV27862.1"/>
    <property type="molecule type" value="Genomic_DNA"/>
</dbReference>
<name>A0A239W0I5_9ACTN</name>
<feature type="compositionally biased region" description="Low complexity" evidence="1">
    <location>
        <begin position="156"/>
        <end position="166"/>
    </location>
</feature>
<dbReference type="EC" id="1.6.5.11" evidence="3"/>
<dbReference type="InterPro" id="IPR037232">
    <property type="entry name" value="NADH_quin_OxRdtase_su_C/D-like"/>
</dbReference>
<feature type="domain" description="NADH:ubiquinone oxidoreductase 30kDa subunit" evidence="2">
    <location>
        <begin position="9"/>
        <end position="139"/>
    </location>
</feature>
<keyword evidence="3" id="KW-0560">Oxidoreductase</keyword>
<dbReference type="Gene3D" id="3.30.460.80">
    <property type="entry name" value="NADH:ubiquinone oxidoreductase, 30kDa subunit"/>
    <property type="match status" value="1"/>
</dbReference>
<organism evidence="3 4">
    <name type="scientific">Cutibacterium granulosum</name>
    <dbReference type="NCBI Taxonomy" id="33011"/>
    <lineage>
        <taxon>Bacteria</taxon>
        <taxon>Bacillati</taxon>
        <taxon>Actinomycetota</taxon>
        <taxon>Actinomycetes</taxon>
        <taxon>Propionibacteriales</taxon>
        <taxon>Propionibacteriaceae</taxon>
        <taxon>Cutibacterium</taxon>
    </lineage>
</organism>
<evidence type="ECO:0000256" key="1">
    <source>
        <dbReference type="SAM" id="MobiDB-lite"/>
    </source>
</evidence>
<evidence type="ECO:0000313" key="4">
    <source>
        <dbReference type="Proteomes" id="UP000215332"/>
    </source>
</evidence>
<protein>
    <submittedName>
        <fullName evidence="3">NADH-quinone oxidoreductase subunit 5</fullName>
        <ecNumber evidence="3">1.6.5.11</ecNumber>
    </submittedName>
</protein>
<dbReference type="InterPro" id="IPR001268">
    <property type="entry name" value="NADH_UbQ_OxRdtase_30kDa_su"/>
</dbReference>
<dbReference type="eggNOG" id="COG0852">
    <property type="taxonomic scope" value="Bacteria"/>
</dbReference>
<evidence type="ECO:0000259" key="2">
    <source>
        <dbReference type="Pfam" id="PF00329"/>
    </source>
</evidence>
<sequence length="211" mass="22808">MTDSQERRVRAESWRDDVSQALQEGYTWLYQLTAVDGIGGELGSVIEILLRLEDSAGRSLVIQTAVPRDRAELPAIDDLIAGAAWYQREVHDQFGVVFTAADMTPLLVHPQALADHHQPLGEHQSAPAAPLRKDVVLTARATTPWPGNVDDGAGGAATSRAGGRSARSGRRRRGTALGVPDAQTLAKLRAGREVSAEDIVSSMTSGRRRRR</sequence>
<dbReference type="Pfam" id="PF00329">
    <property type="entry name" value="Complex1_30kDa"/>
    <property type="match status" value="1"/>
</dbReference>
<feature type="region of interest" description="Disordered" evidence="1">
    <location>
        <begin position="143"/>
        <end position="211"/>
    </location>
</feature>
<dbReference type="SUPFAM" id="SSF143243">
    <property type="entry name" value="Nqo5-like"/>
    <property type="match status" value="1"/>
</dbReference>
<reference evidence="3 4" key="1">
    <citation type="submission" date="2017-06" db="EMBL/GenBank/DDBJ databases">
        <authorList>
            <consortium name="Pathogen Informatics"/>
        </authorList>
    </citation>
    <scope>NUCLEOTIDE SEQUENCE [LARGE SCALE GENOMIC DNA]</scope>
    <source>
        <strain evidence="3 4">NCTC11865</strain>
    </source>
</reference>
<dbReference type="RefSeq" id="WP_065860431.1">
    <property type="nucleotide sequence ID" value="NZ_LT906441.1"/>
</dbReference>
<proteinExistence type="predicted"/>
<dbReference type="AlphaFoldDB" id="A0A239W0I5"/>